<dbReference type="AlphaFoldDB" id="A0A1S1Z3M7"/>
<dbReference type="OrthoDB" id="981586at2"/>
<evidence type="ECO:0000313" key="2">
    <source>
        <dbReference type="Proteomes" id="UP000179797"/>
    </source>
</evidence>
<gene>
    <name evidence="1" type="ORF">NH26_16860</name>
</gene>
<dbReference type="EMBL" id="JRYR02000001">
    <property type="protein sequence ID" value="OHX67889.1"/>
    <property type="molecule type" value="Genomic_DNA"/>
</dbReference>
<sequence length="82" mass="9267">MKTILHGKLYDVRNEGKYAQAILKSNDGTDTILYLKPIGLNILKGYEERSYTVRVKGWNAQHVQKGNSFYVTNLTGYLKASA</sequence>
<dbReference type="Proteomes" id="UP000179797">
    <property type="component" value="Unassembled WGS sequence"/>
</dbReference>
<evidence type="ECO:0000313" key="1">
    <source>
        <dbReference type="EMBL" id="OHX67889.1"/>
    </source>
</evidence>
<accession>A0A1S1Z3M7</accession>
<proteinExistence type="predicted"/>
<keyword evidence="2" id="KW-1185">Reference proteome</keyword>
<dbReference type="RefSeq" id="WP_044219804.1">
    <property type="nucleotide sequence ID" value="NZ_JRYR02000001.1"/>
</dbReference>
<reference evidence="1 2" key="1">
    <citation type="journal article" date="2012" name="Int. J. Syst. Evol. Microbiol.">
        <title>Flammeovirga pacifica sp. nov., isolated from deep-sea sediment.</title>
        <authorList>
            <person name="Xu H."/>
            <person name="Fu Y."/>
            <person name="Yang N."/>
            <person name="Ding Z."/>
            <person name="Lai Q."/>
            <person name="Zeng R."/>
        </authorList>
    </citation>
    <scope>NUCLEOTIDE SEQUENCE [LARGE SCALE GENOMIC DNA]</scope>
    <source>
        <strain evidence="2">DSM 24597 / LMG 26175 / WPAGA1</strain>
    </source>
</reference>
<organism evidence="1 2">
    <name type="scientific">Flammeovirga pacifica</name>
    <dbReference type="NCBI Taxonomy" id="915059"/>
    <lineage>
        <taxon>Bacteria</taxon>
        <taxon>Pseudomonadati</taxon>
        <taxon>Bacteroidota</taxon>
        <taxon>Cytophagia</taxon>
        <taxon>Cytophagales</taxon>
        <taxon>Flammeovirgaceae</taxon>
        <taxon>Flammeovirga</taxon>
    </lineage>
</organism>
<protein>
    <submittedName>
        <fullName evidence="1">Uncharacterized protein</fullName>
    </submittedName>
</protein>
<name>A0A1S1Z3M7_FLAPC</name>
<comment type="caution">
    <text evidence="1">The sequence shown here is derived from an EMBL/GenBank/DDBJ whole genome shotgun (WGS) entry which is preliminary data.</text>
</comment>